<dbReference type="GO" id="GO:0009225">
    <property type="term" value="P:nucleotide-sugar metabolic process"/>
    <property type="evidence" value="ECO:0007669"/>
    <property type="project" value="InterPro"/>
</dbReference>
<dbReference type="FunFam" id="3.40.50.720:FF:000304">
    <property type="entry name" value="UDP-glucose 4,6-dehydratase"/>
    <property type="match status" value="1"/>
</dbReference>
<evidence type="ECO:0000259" key="4">
    <source>
        <dbReference type="Pfam" id="PF16363"/>
    </source>
</evidence>
<dbReference type="EMBL" id="UOEW01000292">
    <property type="protein sequence ID" value="VAW41005.1"/>
    <property type="molecule type" value="Genomic_DNA"/>
</dbReference>
<dbReference type="SUPFAM" id="SSF51735">
    <property type="entry name" value="NAD(P)-binding Rossmann-fold domains"/>
    <property type="match status" value="1"/>
</dbReference>
<comment type="cofactor">
    <cofactor evidence="1">
        <name>NAD(+)</name>
        <dbReference type="ChEBI" id="CHEBI:57540"/>
    </cofactor>
</comment>
<organism evidence="5">
    <name type="scientific">hydrothermal vent metagenome</name>
    <dbReference type="NCBI Taxonomy" id="652676"/>
    <lineage>
        <taxon>unclassified sequences</taxon>
        <taxon>metagenomes</taxon>
        <taxon>ecological metagenomes</taxon>
    </lineage>
</organism>
<name>A0A3B0VBR2_9ZZZZ</name>
<dbReference type="GO" id="GO:0008460">
    <property type="term" value="F:dTDP-glucose 4,6-dehydratase activity"/>
    <property type="evidence" value="ECO:0007669"/>
    <property type="project" value="UniProtKB-EC"/>
</dbReference>
<evidence type="ECO:0000256" key="1">
    <source>
        <dbReference type="ARBA" id="ARBA00001911"/>
    </source>
</evidence>
<dbReference type="InterPro" id="IPR005888">
    <property type="entry name" value="dTDP_Gluc_deHydtase"/>
</dbReference>
<dbReference type="NCBIfam" id="TIGR01181">
    <property type="entry name" value="dTDP_gluc_dehyt"/>
    <property type="match status" value="1"/>
</dbReference>
<feature type="domain" description="NAD(P)-binding" evidence="4">
    <location>
        <begin position="7"/>
        <end position="339"/>
    </location>
</feature>
<dbReference type="EC" id="4.2.1.46" evidence="5"/>
<keyword evidence="2" id="KW-0520">NAD</keyword>
<protein>
    <submittedName>
        <fullName evidence="5">dTDP-glucose 4,6-dehydratase</fullName>
        <ecNumber evidence="5">4.2.1.46</ecNumber>
    </submittedName>
</protein>
<dbReference type="PANTHER" id="PTHR43000">
    <property type="entry name" value="DTDP-D-GLUCOSE 4,6-DEHYDRATASE-RELATED"/>
    <property type="match status" value="1"/>
</dbReference>
<dbReference type="CDD" id="cd05246">
    <property type="entry name" value="dTDP_GD_SDR_e"/>
    <property type="match status" value="1"/>
</dbReference>
<dbReference type="Gene3D" id="3.40.50.720">
    <property type="entry name" value="NAD(P)-binding Rossmann-like Domain"/>
    <property type="match status" value="1"/>
</dbReference>
<gene>
    <name evidence="5" type="ORF">MNBD_GAMMA01-796</name>
</gene>
<evidence type="ECO:0000256" key="2">
    <source>
        <dbReference type="ARBA" id="ARBA00023027"/>
    </source>
</evidence>
<dbReference type="InterPro" id="IPR036291">
    <property type="entry name" value="NAD(P)-bd_dom_sf"/>
</dbReference>
<dbReference type="Pfam" id="PF16363">
    <property type="entry name" value="GDP_Man_Dehyd"/>
    <property type="match status" value="1"/>
</dbReference>
<dbReference type="InterPro" id="IPR016040">
    <property type="entry name" value="NAD(P)-bd_dom"/>
</dbReference>
<accession>A0A3B0VBR2</accession>
<dbReference type="PROSITE" id="PS51257">
    <property type="entry name" value="PROKAR_LIPOPROTEIN"/>
    <property type="match status" value="1"/>
</dbReference>
<proteinExistence type="predicted"/>
<evidence type="ECO:0000256" key="3">
    <source>
        <dbReference type="ARBA" id="ARBA00023239"/>
    </source>
</evidence>
<reference evidence="5" key="1">
    <citation type="submission" date="2018-06" db="EMBL/GenBank/DDBJ databases">
        <authorList>
            <person name="Zhirakovskaya E."/>
        </authorList>
    </citation>
    <scope>NUCLEOTIDE SEQUENCE</scope>
</reference>
<evidence type="ECO:0000313" key="5">
    <source>
        <dbReference type="EMBL" id="VAW41005.1"/>
    </source>
</evidence>
<dbReference type="Gene3D" id="3.90.25.10">
    <property type="entry name" value="UDP-galactose 4-epimerase, domain 1"/>
    <property type="match status" value="1"/>
</dbReference>
<keyword evidence="3 5" id="KW-0456">Lyase</keyword>
<sequence>MSIRKLLVTGGAGFIGCNFVHYWLKQHPSDRVVVLDALTYAGNMANLESVQDNPHFRFVKGDIRDQALVEKLLIEEQLDTIVHFAAESHVDRSITGPDAFIETNIIGTHNLLKAAKAVWLDSDSPVENHRFHHVSTDEVYGSLEADDPAFTEETQYAPNSPYSASKAASDHLVRAYHHTYGMNVTTSNCSNNYGPYHFPEKLIPLVITNILLGKSLPIYGDGKNIRDWLYVEDHARGIELILDNGRVGEVYNIGGNNEWTNVDIVKLVCELVDDSFSNDSQLAEKFPSSPCAKGDTAKTLITYVKDRAGHDRRYAINAEKVMSELGYMPTETFETGISKVVLWYLNHEQWWRPLLDK</sequence>
<dbReference type="AlphaFoldDB" id="A0A3B0VBR2"/>